<dbReference type="PANTHER" id="PTHR31286:SF99">
    <property type="entry name" value="DUF4283 DOMAIN-CONTAINING PROTEIN"/>
    <property type="match status" value="1"/>
</dbReference>
<evidence type="ECO:0000259" key="2">
    <source>
        <dbReference type="Pfam" id="PF14111"/>
    </source>
</evidence>
<comment type="caution">
    <text evidence="3">The sequence shown here is derived from an EMBL/GenBank/DDBJ whole genome shotgun (WGS) entry which is preliminary data.</text>
</comment>
<reference evidence="3" key="1">
    <citation type="journal article" date="2019" name="Sci. Rep.">
        <title>Draft genome of Tanacetum cinerariifolium, the natural source of mosquito coil.</title>
        <authorList>
            <person name="Yamashiro T."/>
            <person name="Shiraishi A."/>
            <person name="Satake H."/>
            <person name="Nakayama K."/>
        </authorList>
    </citation>
    <scope>NUCLEOTIDE SEQUENCE</scope>
</reference>
<organism evidence="3">
    <name type="scientific">Tanacetum cinerariifolium</name>
    <name type="common">Dalmatian daisy</name>
    <name type="synonym">Chrysanthemum cinerariifolium</name>
    <dbReference type="NCBI Taxonomy" id="118510"/>
    <lineage>
        <taxon>Eukaryota</taxon>
        <taxon>Viridiplantae</taxon>
        <taxon>Streptophyta</taxon>
        <taxon>Embryophyta</taxon>
        <taxon>Tracheophyta</taxon>
        <taxon>Spermatophyta</taxon>
        <taxon>Magnoliopsida</taxon>
        <taxon>eudicotyledons</taxon>
        <taxon>Gunneridae</taxon>
        <taxon>Pentapetalae</taxon>
        <taxon>asterids</taxon>
        <taxon>campanulids</taxon>
        <taxon>Asterales</taxon>
        <taxon>Asteraceae</taxon>
        <taxon>Asteroideae</taxon>
        <taxon>Anthemideae</taxon>
        <taxon>Anthemidinae</taxon>
        <taxon>Tanacetum</taxon>
    </lineage>
</organism>
<proteinExistence type="predicted"/>
<feature type="region of interest" description="Disordered" evidence="1">
    <location>
        <begin position="367"/>
        <end position="392"/>
    </location>
</feature>
<feature type="region of interest" description="Disordered" evidence="1">
    <location>
        <begin position="312"/>
        <end position="339"/>
    </location>
</feature>
<gene>
    <name evidence="3" type="ORF">Tci_059273</name>
</gene>
<dbReference type="EMBL" id="BKCJ010009510">
    <property type="protein sequence ID" value="GEU87295.1"/>
    <property type="molecule type" value="Genomic_DNA"/>
</dbReference>
<name>A0A6L2NRV1_TANCI</name>
<dbReference type="InterPro" id="IPR040256">
    <property type="entry name" value="At4g02000-like"/>
</dbReference>
<feature type="domain" description="DUF4283" evidence="2">
    <location>
        <begin position="121"/>
        <end position="200"/>
    </location>
</feature>
<dbReference type="Pfam" id="PF14111">
    <property type="entry name" value="DUF4283"/>
    <property type="match status" value="1"/>
</dbReference>
<accession>A0A6L2NRV1</accession>
<evidence type="ECO:0000313" key="3">
    <source>
        <dbReference type="EMBL" id="GEU87295.1"/>
    </source>
</evidence>
<evidence type="ECO:0000256" key="1">
    <source>
        <dbReference type="SAM" id="MobiDB-lite"/>
    </source>
</evidence>
<dbReference type="AlphaFoldDB" id="A0A6L2NRV1"/>
<feature type="compositionally biased region" description="Polar residues" evidence="1">
    <location>
        <begin position="370"/>
        <end position="385"/>
    </location>
</feature>
<dbReference type="PANTHER" id="PTHR31286">
    <property type="entry name" value="GLYCINE-RICH CELL WALL STRUCTURAL PROTEIN 1.8-LIKE"/>
    <property type="match status" value="1"/>
</dbReference>
<feature type="compositionally biased region" description="Polar residues" evidence="1">
    <location>
        <begin position="314"/>
        <end position="330"/>
    </location>
</feature>
<dbReference type="InterPro" id="IPR025558">
    <property type="entry name" value="DUF4283"/>
</dbReference>
<sequence>MEAGFLLGNKASKTSGLVAKVNNIERKLLGKDGQPWKSCLKTASSKTTKVNSGGAVVHIEWLGLGVQGANKRGDVDGINNDQRLKQAHPKKVHVSVMTNEEKVLGTNVAIPIDVVDEISDKFVNTLHGFFVGERLVYPIVENYVKNAWAKYGFERAIYRNGFFFFKFSSHEGMAKTLDAGPWFIRSMPIVVYEWSANTKLKNEEIKKVLVWVKIHNVPMVVFSKTRLSLITTQLGFCELSSECDVLETIVVAIPLPKGKGHYLETLDVEYEWSPPHCSKCKNFDHEKKGVNKAATKQDFRFTEPTNLIYRPVSKPSTNNVKSKPNSNASHVSKEDDVDLGQIQSNIEKLMDDEKVLELNTNLILEGGGDTVNSTPSTHEVSTNPKSVPVEAKGNETGSLWEQFRKSHETSSIKLNSFSDSEESEVEEVCIPEISPGGGFLDDMEDDLDCFDGYEDQVYDLKEQEQEFCDRFDIRLNSRCRK</sequence>
<protein>
    <recommendedName>
        <fullName evidence="2">DUF4283 domain-containing protein</fullName>
    </recommendedName>
</protein>